<dbReference type="Proteomes" id="UP001489004">
    <property type="component" value="Unassembled WGS sequence"/>
</dbReference>
<keyword evidence="2" id="KW-0802">TPR repeat</keyword>
<accession>A0AAW1QB46</accession>
<proteinExistence type="predicted"/>
<name>A0AAW1QB46_9CHLO</name>
<dbReference type="SUPFAM" id="SSF48452">
    <property type="entry name" value="TPR-like"/>
    <property type="match status" value="2"/>
</dbReference>
<dbReference type="PANTHER" id="PTHR45641">
    <property type="entry name" value="TETRATRICOPEPTIDE REPEAT PROTEIN (AFU_ORTHOLOGUE AFUA_6G03870)"/>
    <property type="match status" value="1"/>
</dbReference>
<dbReference type="SMART" id="SM00028">
    <property type="entry name" value="TPR"/>
    <property type="match status" value="4"/>
</dbReference>
<evidence type="ECO:0000256" key="2">
    <source>
        <dbReference type="ARBA" id="ARBA00022803"/>
    </source>
</evidence>
<dbReference type="EMBL" id="JALJOR010000004">
    <property type="protein sequence ID" value="KAK9817812.1"/>
    <property type="molecule type" value="Genomic_DNA"/>
</dbReference>
<dbReference type="PANTHER" id="PTHR45641:SF19">
    <property type="entry name" value="NEPHROCYSTIN-3"/>
    <property type="match status" value="1"/>
</dbReference>
<comment type="caution">
    <text evidence="3">The sequence shown here is derived from an EMBL/GenBank/DDBJ whole genome shotgun (WGS) entry which is preliminary data.</text>
</comment>
<evidence type="ECO:0000256" key="1">
    <source>
        <dbReference type="ARBA" id="ARBA00022737"/>
    </source>
</evidence>
<dbReference type="Pfam" id="PF13424">
    <property type="entry name" value="TPR_12"/>
    <property type="match status" value="1"/>
</dbReference>
<keyword evidence="4" id="KW-1185">Reference proteome</keyword>
<gene>
    <name evidence="3" type="ORF">WJX72_002572</name>
</gene>
<evidence type="ECO:0008006" key="5">
    <source>
        <dbReference type="Google" id="ProtNLM"/>
    </source>
</evidence>
<organism evidence="3 4">
    <name type="scientific">[Myrmecia] bisecta</name>
    <dbReference type="NCBI Taxonomy" id="41462"/>
    <lineage>
        <taxon>Eukaryota</taxon>
        <taxon>Viridiplantae</taxon>
        <taxon>Chlorophyta</taxon>
        <taxon>core chlorophytes</taxon>
        <taxon>Trebouxiophyceae</taxon>
        <taxon>Trebouxiales</taxon>
        <taxon>Trebouxiaceae</taxon>
        <taxon>Myrmecia</taxon>
    </lineage>
</organism>
<dbReference type="Gene3D" id="1.25.40.10">
    <property type="entry name" value="Tetratricopeptide repeat domain"/>
    <property type="match status" value="2"/>
</dbReference>
<protein>
    <recommendedName>
        <fullName evidence="5">MalT-like TPR region domain-containing protein</fullName>
    </recommendedName>
</protein>
<dbReference type="InterPro" id="IPR011990">
    <property type="entry name" value="TPR-like_helical_dom_sf"/>
</dbReference>
<evidence type="ECO:0000313" key="3">
    <source>
        <dbReference type="EMBL" id="KAK9817812.1"/>
    </source>
</evidence>
<reference evidence="3 4" key="1">
    <citation type="journal article" date="2024" name="Nat. Commun.">
        <title>Phylogenomics reveals the evolutionary origins of lichenization in chlorophyte algae.</title>
        <authorList>
            <person name="Puginier C."/>
            <person name="Libourel C."/>
            <person name="Otte J."/>
            <person name="Skaloud P."/>
            <person name="Haon M."/>
            <person name="Grisel S."/>
            <person name="Petersen M."/>
            <person name="Berrin J.G."/>
            <person name="Delaux P.M."/>
            <person name="Dal Grande F."/>
            <person name="Keller J."/>
        </authorList>
    </citation>
    <scope>NUCLEOTIDE SEQUENCE [LARGE SCALE GENOMIC DNA]</scope>
    <source>
        <strain evidence="3 4">SAG 2043</strain>
    </source>
</reference>
<keyword evidence="1" id="KW-0677">Repeat</keyword>
<dbReference type="Pfam" id="PF13374">
    <property type="entry name" value="TPR_10"/>
    <property type="match status" value="1"/>
</dbReference>
<sequence length="365" mass="40466">MEAYRLLNNGHTEQAEYLLQEGARSLAEALGQESAELAQLWDQLALLQFFQGKLAKAEATARRSLRMARQLYGEAAPAVAMCNLRLGSVWLGMGRLAEARPLLQGSLEVLRGEFGAEFEAAGEAQYYLALSDLAEARVEEDIAGLDDALIQGLLRMHQNAGAGGLLVQAALREHYRLLEGALEAQDWPAAEALFRQEMRMAEALDPRGEDVSMLAYQYGTLLFARGHHEDAVPLLQKSLDLVRLKHLEGSDQVLLRLHRLGTLYSAMGRHKDAEPLLDRSFRHFDDHLGGGNPLTGEARYSVALARLRQLDEGHASADPYTRVLNPGLRRGYVENIRSGLQAMRRGYGEDHMLYVKALELTGPDL</sequence>
<evidence type="ECO:0000313" key="4">
    <source>
        <dbReference type="Proteomes" id="UP001489004"/>
    </source>
</evidence>
<dbReference type="AlphaFoldDB" id="A0AAW1QB46"/>
<dbReference type="InterPro" id="IPR019734">
    <property type="entry name" value="TPR_rpt"/>
</dbReference>